<dbReference type="SUPFAM" id="SSF81593">
    <property type="entry name" value="Nucleotidyltransferase substrate binding subunit/domain"/>
    <property type="match status" value="2"/>
</dbReference>
<dbReference type="PANTHER" id="PTHR30621:SF0">
    <property type="entry name" value="BIFUNCTIONAL GLUTAMINE SYNTHETASE ADENYLYLTRANSFERASE_ADENYLYL-REMOVING ENZYME"/>
    <property type="match status" value="1"/>
</dbReference>
<keyword evidence="10" id="KW-0436">Ligase</keyword>
<feature type="domain" description="PII-uridylyltransferase/Glutamine-synthetase adenylyltransferase" evidence="9">
    <location>
        <begin position="300"/>
        <end position="438"/>
    </location>
</feature>
<name>A0ABX8WMG8_9GAMM</name>
<evidence type="ECO:0000256" key="2">
    <source>
        <dbReference type="ARBA" id="ARBA00022695"/>
    </source>
</evidence>
<comment type="catalytic activity">
    <reaction evidence="7">
        <text>[glutamine synthetase]-O(4)-(5'-adenylyl)-L-tyrosine + phosphate = [glutamine synthetase]-L-tyrosine + ADP</text>
        <dbReference type="Rhea" id="RHEA:43716"/>
        <dbReference type="Rhea" id="RHEA-COMP:10660"/>
        <dbReference type="Rhea" id="RHEA-COMP:10661"/>
        <dbReference type="ChEBI" id="CHEBI:43474"/>
        <dbReference type="ChEBI" id="CHEBI:46858"/>
        <dbReference type="ChEBI" id="CHEBI:83624"/>
        <dbReference type="ChEBI" id="CHEBI:456216"/>
        <dbReference type="EC" id="2.7.7.89"/>
    </reaction>
</comment>
<sequence length="942" mass="103532">MTPEIRHAMHVSTELNAAIETTCKRVVAACERASIPLDPTAIAKLAQIARVSDFAMDVFERRPEVLQHLLADDGAAAFEFAAEEAADTGAVQIGLRRLRQNESVRLIWRDVFALDDTVVTLRESTRLAERCMAIALAHLESVMASRHGLVRTPAGDVVRLVVFGLGKLGGGELNFSSDIDIVFGYEAEGESDGPRPLSAEQYFARLGQQFSKLLDEITPEGFSHRVDLRLRPYGNAGRVAWSFGALEQYFQREGRDWERYAWLKARAVVGDLEAGARFSRLLRPFVYRRYLDYGAIDGLREMKAMINAEVARKEMADDVKRGPGGIREVEFFAQVLQIIRGGRTPALQQRGFMTALAALKNAGLVATDDAAEMLAAYLFLRKVENRIQMRNDAQVHALPEDAAGRYRLATGLNFNDTEQFEMALADARAVISKHFSGLLGTRKKAEDAGDISTYWRELPDDGDAAVLAAAGFADADAADDALRRFAQSLGVKTATAQSRSRLDRVMPALIEASAAATAPDVALTRMITLLGNILRRSSYLALLDEQPAALQRLVDILGRSALLGERLANFPILLDELLDARAADEFPTRDELVAQCLAQVAAHPDDTERALADLNELRQMLSFRIALATLDGRLTASHASQALAWIADAVLEVVVVLAQQDMARMHGTVASGEFVVIGYGSVGGEELAFGSDLDLVFLYDAAADAQSNGTRPLDAARWYARLAQKIVSLLQTPTAAGRLYDVDVRLRPDGAKGLLVSTMSSYTEYQAQRAWTWEHQALVRARALTGTPGLRARFDQVRADILRQSRDASKVMQDVAQMRSRMRAELDRSRGALFDLKQGEGGLVDIEFILQALVLVHAGHKPALTGWTRSTALISALSDIGALDACGTHLKEAHDILSTRALQCMLDRRKRIVSEDDALQRARDIVRQTWARVFEEVNPENG</sequence>
<dbReference type="GO" id="GO:0008882">
    <property type="term" value="F:[glutamate-ammonia-ligase] adenylyltransferase activity"/>
    <property type="evidence" value="ECO:0007669"/>
    <property type="project" value="UniProtKB-EC"/>
</dbReference>
<dbReference type="InterPro" id="IPR013546">
    <property type="entry name" value="PII_UdlTrfase/GS_AdlTrfase"/>
</dbReference>
<evidence type="ECO:0000256" key="7">
    <source>
        <dbReference type="HAMAP-Rule" id="MF_00802"/>
    </source>
</evidence>
<dbReference type="GO" id="GO:0016874">
    <property type="term" value="F:ligase activity"/>
    <property type="evidence" value="ECO:0007669"/>
    <property type="project" value="UniProtKB-KW"/>
</dbReference>
<evidence type="ECO:0000313" key="11">
    <source>
        <dbReference type="Proteomes" id="UP000824755"/>
    </source>
</evidence>
<evidence type="ECO:0000259" key="9">
    <source>
        <dbReference type="Pfam" id="PF08335"/>
    </source>
</evidence>
<keyword evidence="6 7" id="KW-0511">Multifunctional enzyme</keyword>
<evidence type="ECO:0000256" key="4">
    <source>
        <dbReference type="ARBA" id="ARBA00022840"/>
    </source>
</evidence>
<comment type="catalytic activity">
    <reaction evidence="7">
        <text>[glutamine synthetase]-L-tyrosine + ATP = [glutamine synthetase]-O(4)-(5'-adenylyl)-L-tyrosine + diphosphate</text>
        <dbReference type="Rhea" id="RHEA:18589"/>
        <dbReference type="Rhea" id="RHEA-COMP:10660"/>
        <dbReference type="Rhea" id="RHEA-COMP:10661"/>
        <dbReference type="ChEBI" id="CHEBI:30616"/>
        <dbReference type="ChEBI" id="CHEBI:33019"/>
        <dbReference type="ChEBI" id="CHEBI:46858"/>
        <dbReference type="ChEBI" id="CHEBI:83624"/>
        <dbReference type="EC" id="2.7.7.42"/>
    </reaction>
</comment>
<feature type="domain" description="PII-uridylyltransferase/Glutamine-synthetase adenylyltransferase" evidence="9">
    <location>
        <begin position="819"/>
        <end position="879"/>
    </location>
</feature>
<dbReference type="EMBL" id="CP080544">
    <property type="protein sequence ID" value="QYR52815.1"/>
    <property type="molecule type" value="Genomic_DNA"/>
</dbReference>
<keyword evidence="5 7" id="KW-0460">Magnesium</keyword>
<dbReference type="GO" id="GO:0047388">
    <property type="term" value="F:[glutamine synthetase]-adenylyl-L-tyrosine phosphorylase activity"/>
    <property type="evidence" value="ECO:0007669"/>
    <property type="project" value="UniProtKB-EC"/>
</dbReference>
<evidence type="ECO:0000256" key="6">
    <source>
        <dbReference type="ARBA" id="ARBA00023268"/>
    </source>
</evidence>
<keyword evidence="3 7" id="KW-0547">Nucleotide-binding</keyword>
<gene>
    <name evidence="7 10" type="primary">glnE</name>
    <name evidence="10" type="ORF">H8L67_09615</name>
</gene>
<feature type="region of interest" description="Adenylyl transferase" evidence="7">
    <location>
        <begin position="452"/>
        <end position="942"/>
    </location>
</feature>
<dbReference type="PANTHER" id="PTHR30621">
    <property type="entry name" value="GLUTAMINE SYNTHETASE ADENYLYLTRANSFERASE"/>
    <property type="match status" value="1"/>
</dbReference>
<feature type="domain" description="Glutamate-ammonia ligase adenylyltransferase repeated" evidence="8">
    <location>
        <begin position="43"/>
        <end position="280"/>
    </location>
</feature>
<keyword evidence="1 7" id="KW-0808">Transferase</keyword>
<dbReference type="Pfam" id="PF08335">
    <property type="entry name" value="GlnD_UR_UTase"/>
    <property type="match status" value="2"/>
</dbReference>
<evidence type="ECO:0000259" key="8">
    <source>
        <dbReference type="Pfam" id="PF03710"/>
    </source>
</evidence>
<dbReference type="InterPro" id="IPR005190">
    <property type="entry name" value="GlnE_rpt_dom"/>
</dbReference>
<keyword evidence="2 7" id="KW-0548">Nucleotidyltransferase</keyword>
<dbReference type="SUPFAM" id="SSF81301">
    <property type="entry name" value="Nucleotidyltransferase"/>
    <property type="match status" value="2"/>
</dbReference>
<accession>A0ABX8WMG8</accession>
<feature type="domain" description="Glutamate-ammonia ligase adenylyltransferase repeated" evidence="8">
    <location>
        <begin position="550"/>
        <end position="796"/>
    </location>
</feature>
<dbReference type="RefSeq" id="WP_220379634.1">
    <property type="nucleotide sequence ID" value="NZ_CP080544.1"/>
</dbReference>
<comment type="similarity">
    <text evidence="7">Belongs to the GlnE family.</text>
</comment>
<keyword evidence="11" id="KW-1185">Reference proteome</keyword>
<reference evidence="10 11" key="1">
    <citation type="submission" date="2021-08" db="EMBL/GenBank/DDBJ databases">
        <title>Lysobacter sp. strain CJ11 Genome sequencing and assembly.</title>
        <authorList>
            <person name="Kim I."/>
        </authorList>
    </citation>
    <scope>NUCLEOTIDE SEQUENCE [LARGE SCALE GENOMIC DNA]</scope>
    <source>
        <strain evidence="10 11">CJ11</strain>
    </source>
</reference>
<keyword evidence="4 7" id="KW-0067">ATP-binding</keyword>
<dbReference type="EC" id="2.7.7.42" evidence="7"/>
<evidence type="ECO:0000256" key="5">
    <source>
        <dbReference type="ARBA" id="ARBA00022842"/>
    </source>
</evidence>
<organism evidence="10 11">
    <name type="scientific">Lysobacter soyae</name>
    <dbReference type="NCBI Taxonomy" id="2764185"/>
    <lineage>
        <taxon>Bacteria</taxon>
        <taxon>Pseudomonadati</taxon>
        <taxon>Pseudomonadota</taxon>
        <taxon>Gammaproteobacteria</taxon>
        <taxon>Lysobacterales</taxon>
        <taxon>Lysobacteraceae</taxon>
        <taxon>Lysobacter</taxon>
    </lineage>
</organism>
<feature type="region of interest" description="Adenylyl removase" evidence="7">
    <location>
        <begin position="1"/>
        <end position="444"/>
    </location>
</feature>
<dbReference type="NCBIfam" id="NF008292">
    <property type="entry name" value="PRK11072.1"/>
    <property type="match status" value="1"/>
</dbReference>
<evidence type="ECO:0000313" key="10">
    <source>
        <dbReference type="EMBL" id="QYR52815.1"/>
    </source>
</evidence>
<dbReference type="Gene3D" id="1.20.120.1510">
    <property type="match status" value="1"/>
</dbReference>
<dbReference type="InterPro" id="IPR023057">
    <property type="entry name" value="GlnE"/>
</dbReference>
<comment type="function">
    <text evidence="7">Involved in the regulation of glutamine synthetase GlnA, a key enzyme in the process to assimilate ammonia. When cellular nitrogen levels are high, the C-terminal adenylyl transferase (AT) inactivates GlnA by covalent transfer of an adenylyl group from ATP to specific tyrosine residue of GlnA, thus reducing its activity. Conversely, when nitrogen levels are low, the N-terminal adenylyl removase (AR) activates GlnA by removing the adenylyl group by phosphorolysis, increasing its activity. The regulatory region of GlnE binds the signal transduction protein PII (GlnB) which indicates the nitrogen status of the cell.</text>
</comment>
<dbReference type="CDD" id="cd05401">
    <property type="entry name" value="NT_GlnE_GlnD_like"/>
    <property type="match status" value="2"/>
</dbReference>
<dbReference type="Pfam" id="PF03710">
    <property type="entry name" value="GlnE"/>
    <property type="match status" value="2"/>
</dbReference>
<dbReference type="Gene3D" id="1.20.120.330">
    <property type="entry name" value="Nucleotidyltransferases domain 2"/>
    <property type="match status" value="2"/>
</dbReference>
<dbReference type="Proteomes" id="UP000824755">
    <property type="component" value="Chromosome"/>
</dbReference>
<proteinExistence type="inferred from homology"/>
<evidence type="ECO:0000256" key="1">
    <source>
        <dbReference type="ARBA" id="ARBA00022679"/>
    </source>
</evidence>
<dbReference type="EC" id="2.7.7.89" evidence="7"/>
<comment type="cofactor">
    <cofactor evidence="7">
        <name>Mg(2+)</name>
        <dbReference type="ChEBI" id="CHEBI:18420"/>
    </cofactor>
</comment>
<protein>
    <recommendedName>
        <fullName evidence="7">Bifunctional glutamine synthetase adenylyltransferase/adenylyl-removing enzyme</fullName>
    </recommendedName>
    <alternativeName>
        <fullName evidence="7">ATP:glutamine synthetase adenylyltransferase</fullName>
    </alternativeName>
    <alternativeName>
        <fullName evidence="7">ATase</fullName>
    </alternativeName>
    <domain>
        <recommendedName>
            <fullName evidence="7">Glutamine synthetase adenylyl-L-tyrosine phosphorylase</fullName>
            <ecNumber evidence="7">2.7.7.89</ecNumber>
        </recommendedName>
        <alternativeName>
            <fullName evidence="7">Adenylyl removase</fullName>
            <shortName evidence="7">AR</shortName>
            <shortName evidence="7">AT-N</shortName>
        </alternativeName>
    </domain>
    <domain>
        <recommendedName>
            <fullName evidence="7">Glutamine synthetase adenylyl transferase</fullName>
            <ecNumber evidence="7">2.7.7.42</ecNumber>
        </recommendedName>
        <alternativeName>
            <fullName evidence="7">Adenylyl transferase</fullName>
            <shortName evidence="7">AT</shortName>
            <shortName evidence="7">AT-C</shortName>
        </alternativeName>
    </domain>
</protein>
<evidence type="ECO:0000256" key="3">
    <source>
        <dbReference type="ARBA" id="ARBA00022741"/>
    </source>
</evidence>
<dbReference type="Gene3D" id="3.30.460.10">
    <property type="entry name" value="Beta Polymerase, domain 2"/>
    <property type="match status" value="2"/>
</dbReference>
<dbReference type="HAMAP" id="MF_00802">
    <property type="entry name" value="GlnE"/>
    <property type="match status" value="1"/>
</dbReference>
<dbReference type="InterPro" id="IPR043519">
    <property type="entry name" value="NT_sf"/>
</dbReference>